<sequence>MPVRDAPGTRPEVPARSKIISAPLVEARMLDHDVLHHELQENPTNQGACSVWPANAAIRLSESTVDKV</sequence>
<gene>
    <name evidence="1" type="ORF">Tdes44962_MAKER07004</name>
</gene>
<comment type="caution">
    <text evidence="1">The sequence shown here is derived from an EMBL/GenBank/DDBJ whole genome shotgun (WGS) entry which is preliminary data.</text>
</comment>
<protein>
    <submittedName>
        <fullName evidence="1">Uncharacterized protein</fullName>
    </submittedName>
</protein>
<name>A0A9W7W6S7_9PEZI</name>
<reference evidence="1 2" key="2">
    <citation type="journal article" date="2021" name="Curr. Genet.">
        <title>Genetic response to nitrogen starvation in the aggressive Eucalyptus foliar pathogen Teratosphaeria destructans.</title>
        <authorList>
            <person name="Havenga M."/>
            <person name="Wingfield B.D."/>
            <person name="Wingfield M.J."/>
            <person name="Dreyer L.L."/>
            <person name="Roets F."/>
            <person name="Aylward J."/>
        </authorList>
    </citation>
    <scope>NUCLEOTIDE SEQUENCE [LARGE SCALE GENOMIC DNA]</scope>
    <source>
        <strain evidence="1">CMW44962</strain>
    </source>
</reference>
<dbReference type="AlphaFoldDB" id="A0A9W7W6S7"/>
<dbReference type="EMBL" id="RIBY02000191">
    <property type="protein sequence ID" value="KAH9844956.1"/>
    <property type="molecule type" value="Genomic_DNA"/>
</dbReference>
<keyword evidence="2" id="KW-1185">Reference proteome</keyword>
<dbReference type="Proteomes" id="UP001138500">
    <property type="component" value="Unassembled WGS sequence"/>
</dbReference>
<accession>A0A9W7W6S7</accession>
<proteinExistence type="predicted"/>
<evidence type="ECO:0000313" key="2">
    <source>
        <dbReference type="Proteomes" id="UP001138500"/>
    </source>
</evidence>
<evidence type="ECO:0000313" key="1">
    <source>
        <dbReference type="EMBL" id="KAH9844956.1"/>
    </source>
</evidence>
<organism evidence="1 2">
    <name type="scientific">Teratosphaeria destructans</name>
    <dbReference type="NCBI Taxonomy" id="418781"/>
    <lineage>
        <taxon>Eukaryota</taxon>
        <taxon>Fungi</taxon>
        <taxon>Dikarya</taxon>
        <taxon>Ascomycota</taxon>
        <taxon>Pezizomycotina</taxon>
        <taxon>Dothideomycetes</taxon>
        <taxon>Dothideomycetidae</taxon>
        <taxon>Mycosphaerellales</taxon>
        <taxon>Teratosphaeriaceae</taxon>
        <taxon>Teratosphaeria</taxon>
    </lineage>
</organism>
<reference evidence="1 2" key="1">
    <citation type="journal article" date="2018" name="IMA Fungus">
        <title>IMA Genome-F 10: Nine draft genome sequences of Claviceps purpurea s.lat., including C. arundinis, C. humidiphila, and C. cf. spartinae, pseudomolecules for the pitch canker pathogen Fusarium circinatum, draft genome of Davidsoniella eucalypti, Grosmannia galeiformis, Quambalaria eucalypti, and Teratosphaeria destructans.</title>
        <authorList>
            <person name="Wingfield B.D."/>
            <person name="Liu M."/>
            <person name="Nguyen H.D."/>
            <person name="Lane F.A."/>
            <person name="Morgan S.W."/>
            <person name="De Vos L."/>
            <person name="Wilken P.M."/>
            <person name="Duong T.A."/>
            <person name="Aylward J."/>
            <person name="Coetzee M.P."/>
            <person name="Dadej K."/>
            <person name="De Beer Z.W."/>
            <person name="Findlay W."/>
            <person name="Havenga M."/>
            <person name="Kolarik M."/>
            <person name="Menzies J.G."/>
            <person name="Naidoo K."/>
            <person name="Pochopski O."/>
            <person name="Shoukouhi P."/>
            <person name="Santana Q.C."/>
            <person name="Seifert K.A."/>
            <person name="Soal N."/>
            <person name="Steenkamp E.T."/>
            <person name="Tatham C.T."/>
            <person name="van der Nest M.A."/>
            <person name="Wingfield M.J."/>
        </authorList>
    </citation>
    <scope>NUCLEOTIDE SEQUENCE [LARGE SCALE GENOMIC DNA]</scope>
    <source>
        <strain evidence="1">CMW44962</strain>
    </source>
</reference>